<reference evidence="2 3" key="1">
    <citation type="journal article" date="2018" name="Biotechnol. Adv.">
        <title>Improved genomic resources and new bioinformatic workflow for the carcinogenic parasite Clonorchis sinensis: Biotechnological implications.</title>
        <authorList>
            <person name="Wang D."/>
            <person name="Korhonen P.K."/>
            <person name="Gasser R.B."/>
            <person name="Young N.D."/>
        </authorList>
    </citation>
    <scope>NUCLEOTIDE SEQUENCE [LARGE SCALE GENOMIC DNA]</scope>
    <source>
        <strain evidence="2">Cs-k2</strain>
    </source>
</reference>
<keyword evidence="1" id="KW-0812">Transmembrane</keyword>
<evidence type="ECO:0000313" key="3">
    <source>
        <dbReference type="Proteomes" id="UP000286415"/>
    </source>
</evidence>
<comment type="caution">
    <text evidence="2">The sequence shown here is derived from an EMBL/GenBank/DDBJ whole genome shotgun (WGS) entry which is preliminary data.</text>
</comment>
<feature type="non-terminal residue" evidence="2">
    <location>
        <position position="190"/>
    </location>
</feature>
<dbReference type="EMBL" id="NIRI02000077">
    <property type="protein sequence ID" value="KAG5440956.1"/>
    <property type="molecule type" value="Genomic_DNA"/>
</dbReference>
<keyword evidence="1" id="KW-1133">Transmembrane helix</keyword>
<keyword evidence="1" id="KW-0472">Membrane</keyword>
<feature type="transmembrane region" description="Helical" evidence="1">
    <location>
        <begin position="17"/>
        <end position="35"/>
    </location>
</feature>
<dbReference type="AlphaFoldDB" id="A0A8T1LWH9"/>
<gene>
    <name evidence="2" type="ORF">CSKR_202046</name>
</gene>
<organism evidence="2 3">
    <name type="scientific">Clonorchis sinensis</name>
    <name type="common">Chinese liver fluke</name>
    <dbReference type="NCBI Taxonomy" id="79923"/>
    <lineage>
        <taxon>Eukaryota</taxon>
        <taxon>Metazoa</taxon>
        <taxon>Spiralia</taxon>
        <taxon>Lophotrochozoa</taxon>
        <taxon>Platyhelminthes</taxon>
        <taxon>Trematoda</taxon>
        <taxon>Digenea</taxon>
        <taxon>Opisthorchiida</taxon>
        <taxon>Opisthorchiata</taxon>
        <taxon>Opisthorchiidae</taxon>
        <taxon>Clonorchis</taxon>
    </lineage>
</organism>
<sequence length="190" mass="22254">MLHAKPLLLFITLRRRIIVLSFMVICTCGILSLWSNQLHPSKMDMIPHTQREVEHLAVSIDEDSQRFLTGRQFDRCVYYARKRNGIGRCPWPPENVTDLLDPDTNQYELTLRPWVKEDPESVAMAETYFRKLNAMYNGPEINGSRLRQMVKQEENLLMDPRVQSNYFLYPQVMDIVEAVDAVRRGEPVKQ</sequence>
<accession>A0A8T1LWH9</accession>
<proteinExistence type="predicted"/>
<protein>
    <submittedName>
        <fullName evidence="2">Uncharacterized protein</fullName>
    </submittedName>
</protein>
<evidence type="ECO:0000313" key="2">
    <source>
        <dbReference type="EMBL" id="KAG5440956.1"/>
    </source>
</evidence>
<dbReference type="Proteomes" id="UP000286415">
    <property type="component" value="Unassembled WGS sequence"/>
</dbReference>
<keyword evidence="3" id="KW-1185">Reference proteome</keyword>
<name>A0A8T1LWH9_CLOSI</name>
<evidence type="ECO:0000256" key="1">
    <source>
        <dbReference type="SAM" id="Phobius"/>
    </source>
</evidence>
<reference evidence="2 3" key="2">
    <citation type="journal article" date="2021" name="Genomics">
        <title>High-quality reference genome for Clonorchis sinensis.</title>
        <authorList>
            <person name="Young N.D."/>
            <person name="Stroehlein A.J."/>
            <person name="Kinkar L."/>
            <person name="Wang T."/>
            <person name="Sohn W.M."/>
            <person name="Chang B.C.H."/>
            <person name="Kaur P."/>
            <person name="Weisz D."/>
            <person name="Dudchenko O."/>
            <person name="Aiden E.L."/>
            <person name="Korhonen P.K."/>
            <person name="Gasser R.B."/>
        </authorList>
    </citation>
    <scope>NUCLEOTIDE SEQUENCE [LARGE SCALE GENOMIC DNA]</scope>
    <source>
        <strain evidence="2">Cs-k2</strain>
    </source>
</reference>